<dbReference type="Gene3D" id="3.40.50.1820">
    <property type="entry name" value="alpha/beta hydrolase"/>
    <property type="match status" value="1"/>
</dbReference>
<proteinExistence type="predicted"/>
<evidence type="ECO:0000259" key="1">
    <source>
        <dbReference type="Pfam" id="PF01738"/>
    </source>
</evidence>
<protein>
    <submittedName>
        <fullName evidence="2">Carboxymethylenebutenolidase</fullName>
    </submittedName>
</protein>
<dbReference type="Proteomes" id="UP000252707">
    <property type="component" value="Unassembled WGS sequence"/>
</dbReference>
<dbReference type="PANTHER" id="PTHR46623">
    <property type="entry name" value="CARBOXYMETHYLENEBUTENOLIDASE-RELATED"/>
    <property type="match status" value="1"/>
</dbReference>
<evidence type="ECO:0000313" key="3">
    <source>
        <dbReference type="Proteomes" id="UP000252707"/>
    </source>
</evidence>
<gene>
    <name evidence="2" type="ORF">DFQ59_101247</name>
</gene>
<dbReference type="AlphaFoldDB" id="A0A369CG94"/>
<name>A0A369CG94_9GAMM</name>
<dbReference type="InterPro" id="IPR002925">
    <property type="entry name" value="Dienelactn_hydro"/>
</dbReference>
<sequence>MKAMTLTTDNGIPFNVEIAGPEDARAAVMILHDWWGVLDYNRNWAERLAEAGYRVMIVDLYDGENATDAQEAGEMMRNLDQEVADRKLMTALARLKAGSPRVAVLGWSLGGHQALQAAILDPETVDAAVLFYCRLINDLESLRTLNGPVLAVFAEQERTWPEKMERFGALMSEAGKPLEVKSYAAGHGFVNPRSARFDAAAAEDGWQVTLDFLRRALA</sequence>
<feature type="domain" description="Dienelactone hydrolase" evidence="1">
    <location>
        <begin position="16"/>
        <end position="216"/>
    </location>
</feature>
<comment type="caution">
    <text evidence="2">The sequence shown here is derived from an EMBL/GenBank/DDBJ whole genome shotgun (WGS) entry which is preliminary data.</text>
</comment>
<dbReference type="PANTHER" id="PTHR46623:SF6">
    <property type="entry name" value="ALPHA_BETA-HYDROLASES SUPERFAMILY PROTEIN"/>
    <property type="match status" value="1"/>
</dbReference>
<evidence type="ECO:0000313" key="2">
    <source>
        <dbReference type="EMBL" id="RCX32949.1"/>
    </source>
</evidence>
<dbReference type="OrthoDB" id="9787933at2"/>
<dbReference type="InterPro" id="IPR051049">
    <property type="entry name" value="Dienelactone_hydrolase-like"/>
</dbReference>
<dbReference type="InterPro" id="IPR029058">
    <property type="entry name" value="AB_hydrolase_fold"/>
</dbReference>
<dbReference type="Pfam" id="PF01738">
    <property type="entry name" value="DLH"/>
    <property type="match status" value="1"/>
</dbReference>
<accession>A0A369CG94</accession>
<reference evidence="2 3" key="1">
    <citation type="submission" date="2018-07" db="EMBL/GenBank/DDBJ databases">
        <title>Genomic Encyclopedia of Type Strains, Phase IV (KMG-IV): sequencing the most valuable type-strain genomes for metagenomic binning, comparative biology and taxonomic classification.</title>
        <authorList>
            <person name="Goeker M."/>
        </authorList>
    </citation>
    <scope>NUCLEOTIDE SEQUENCE [LARGE SCALE GENOMIC DNA]</scope>
    <source>
        <strain evidence="2 3">DSM 26407</strain>
    </source>
</reference>
<keyword evidence="3" id="KW-1185">Reference proteome</keyword>
<dbReference type="EMBL" id="QPJY01000001">
    <property type="protein sequence ID" value="RCX32949.1"/>
    <property type="molecule type" value="Genomic_DNA"/>
</dbReference>
<organism evidence="2 3">
    <name type="scientific">Thioalbus denitrificans</name>
    <dbReference type="NCBI Taxonomy" id="547122"/>
    <lineage>
        <taxon>Bacteria</taxon>
        <taxon>Pseudomonadati</taxon>
        <taxon>Pseudomonadota</taxon>
        <taxon>Gammaproteobacteria</taxon>
        <taxon>Chromatiales</taxon>
        <taxon>Ectothiorhodospiraceae</taxon>
        <taxon>Thioalbus</taxon>
    </lineage>
</organism>
<dbReference type="RefSeq" id="WP_114277845.1">
    <property type="nucleotide sequence ID" value="NZ_QPJY01000001.1"/>
</dbReference>
<dbReference type="GO" id="GO:0016787">
    <property type="term" value="F:hydrolase activity"/>
    <property type="evidence" value="ECO:0007669"/>
    <property type="project" value="InterPro"/>
</dbReference>
<dbReference type="SUPFAM" id="SSF53474">
    <property type="entry name" value="alpha/beta-Hydrolases"/>
    <property type="match status" value="1"/>
</dbReference>